<sequence>MLKSRSPSLILIVLSGFTLPILPVLAQKYDFNDFSLAAGFNPTEVIVTGYTSGAYSLASIVNQDKYGNPCMGYGDPKPDHVMILEDDFPELTIQIDSGGQDTTLVIKSFNNDIRCGFGQNNLKDALVKGSDWQAGEYYIWVGSIVPNQKANYRLSVK</sequence>
<proteinExistence type="predicted"/>
<accession>K9XPY7</accession>
<reference evidence="2" key="1">
    <citation type="journal article" date="2013" name="Proc. Natl. Acad. Sci. U.S.A.">
        <title>Improving the coverage of the cyanobacterial phylum using diversity-driven genome sequencing.</title>
        <authorList>
            <person name="Shih P.M."/>
            <person name="Wu D."/>
            <person name="Latifi A."/>
            <person name="Axen S.D."/>
            <person name="Fewer D.P."/>
            <person name="Talla E."/>
            <person name="Calteau A."/>
            <person name="Cai F."/>
            <person name="Tandeau de Marsac N."/>
            <person name="Rippka R."/>
            <person name="Herdman M."/>
            <person name="Sivonen K."/>
            <person name="Coursin T."/>
            <person name="Laurent T."/>
            <person name="Goodwin L."/>
            <person name="Nolan M."/>
            <person name="Davenport K.W."/>
            <person name="Han C.S."/>
            <person name="Rubin E.M."/>
            <person name="Eisen J.A."/>
            <person name="Woyke T."/>
            <person name="Gugger M."/>
            <person name="Kerfeld C.A."/>
        </authorList>
    </citation>
    <scope>NUCLEOTIDE SEQUENCE [LARGE SCALE GENOMIC DNA]</scope>
    <source>
        <strain evidence="2">ATCC 29371 / PCC 7437</strain>
    </source>
</reference>
<dbReference type="Proteomes" id="UP000010473">
    <property type="component" value="Chromosome"/>
</dbReference>
<dbReference type="HOGENOM" id="CLU_115813_0_0_3"/>
<evidence type="ECO:0008006" key="3">
    <source>
        <dbReference type="Google" id="ProtNLM"/>
    </source>
</evidence>
<dbReference type="RefSeq" id="WP_015191832.1">
    <property type="nucleotide sequence ID" value="NC_019748.1"/>
</dbReference>
<organism evidence="1 2">
    <name type="scientific">Stanieria cyanosphaera (strain ATCC 29371 / PCC 7437)</name>
    <dbReference type="NCBI Taxonomy" id="111780"/>
    <lineage>
        <taxon>Bacteria</taxon>
        <taxon>Bacillati</taxon>
        <taxon>Cyanobacteriota</taxon>
        <taxon>Cyanophyceae</taxon>
        <taxon>Pleurocapsales</taxon>
        <taxon>Dermocarpellaceae</taxon>
        <taxon>Stanieria</taxon>
    </lineage>
</organism>
<keyword evidence="2" id="KW-1185">Reference proteome</keyword>
<dbReference type="OrthoDB" id="512115at2"/>
<evidence type="ECO:0000313" key="2">
    <source>
        <dbReference type="Proteomes" id="UP000010473"/>
    </source>
</evidence>
<dbReference type="AlphaFoldDB" id="K9XPY7"/>
<dbReference type="eggNOG" id="COG3591">
    <property type="taxonomic scope" value="Bacteria"/>
</dbReference>
<gene>
    <name evidence="1" type="ordered locus">Sta7437_0558</name>
</gene>
<dbReference type="KEGG" id="scs:Sta7437_0558"/>
<protein>
    <recommendedName>
        <fullName evidence="3">Peptidase domain protein</fullName>
    </recommendedName>
</protein>
<dbReference type="STRING" id="111780.Sta7437_0558"/>
<name>K9XPY7_STAC7</name>
<evidence type="ECO:0000313" key="1">
    <source>
        <dbReference type="EMBL" id="AFZ34159.1"/>
    </source>
</evidence>
<dbReference type="EMBL" id="CP003653">
    <property type="protein sequence ID" value="AFZ34159.1"/>
    <property type="molecule type" value="Genomic_DNA"/>
</dbReference>